<evidence type="ECO:0000259" key="1">
    <source>
        <dbReference type="Pfam" id="PF13349"/>
    </source>
</evidence>
<gene>
    <name evidence="2" type="ORF">H0P51_10185</name>
</gene>
<feature type="domain" description="DUF4097" evidence="1">
    <location>
        <begin position="53"/>
        <end position="234"/>
    </location>
</feature>
<organism evidence="2 3">
    <name type="scientific">Mycobacterium vicinigordonae</name>
    <dbReference type="NCBI Taxonomy" id="1719132"/>
    <lineage>
        <taxon>Bacteria</taxon>
        <taxon>Bacillati</taxon>
        <taxon>Actinomycetota</taxon>
        <taxon>Actinomycetes</taxon>
        <taxon>Mycobacteriales</taxon>
        <taxon>Mycobacteriaceae</taxon>
        <taxon>Mycobacterium</taxon>
    </lineage>
</organism>
<sequence>MPTFATPDPISVRVAAGAGSVRLVATDRTDTVVGVRPHDPTLESDVRAAEQMRIDYRDDRKLTVSVPKRGMPRIRGGAVDIEIELPKGSRVHAELRSADLRAEGEYADVQIGTASGDAEIDTVTARIRAASSSGSLTVHSVAGYASLATASGALRVQDLDGDGKFSSASGSVSVDTLRGNLKARTASGAVIVEAGVRGSVSAHTSSGEVAVGVPDGTAMRMDIVTGSGAITNRLQPADGPEAGDEILVLSVRSGSGDVHIHRDPAGELLRQTAT</sequence>
<dbReference type="AlphaFoldDB" id="A0A7D6HT01"/>
<reference evidence="3" key="3">
    <citation type="submission" date="2023-07" db="EMBL/GenBank/DDBJ databases">
        <title>Description of Mycobacterium gordonae subsp. intergordonae subsp.nov. and Mycobacterium gordonae subsp. gordonae subsp. nov.</title>
        <authorList>
            <person name="Huang H."/>
        </authorList>
    </citation>
    <scope>NUCLEOTIDE SEQUENCE [LARGE SCALE GENOMIC DNA]</scope>
    <source>
        <strain evidence="3">24</strain>
    </source>
</reference>
<name>A0A7D6HT01_9MYCO</name>
<dbReference type="KEGG" id="mgor:H0P51_10185"/>
<dbReference type="Proteomes" id="UP000510682">
    <property type="component" value="Chromosome"/>
</dbReference>
<dbReference type="EMBL" id="CP059165">
    <property type="protein sequence ID" value="QLL09211.1"/>
    <property type="molecule type" value="Genomic_DNA"/>
</dbReference>
<dbReference type="RefSeq" id="WP_180917793.1">
    <property type="nucleotide sequence ID" value="NZ_CP059165.1"/>
</dbReference>
<proteinExistence type="predicted"/>
<accession>A0A7D6HT01</accession>
<keyword evidence="3" id="KW-1185">Reference proteome</keyword>
<dbReference type="PANTHER" id="PTHR34094">
    <property type="match status" value="1"/>
</dbReference>
<dbReference type="InterPro" id="IPR025164">
    <property type="entry name" value="Toastrack_DUF4097"/>
</dbReference>
<dbReference type="PANTHER" id="PTHR34094:SF1">
    <property type="entry name" value="PROTEIN FAM185A"/>
    <property type="match status" value="1"/>
</dbReference>
<protein>
    <submittedName>
        <fullName evidence="2">DUF4097 family beta strand repeat protein</fullName>
    </submittedName>
</protein>
<dbReference type="Pfam" id="PF13349">
    <property type="entry name" value="DUF4097"/>
    <property type="match status" value="1"/>
</dbReference>
<reference evidence="2 3" key="2">
    <citation type="submission" date="2020-07" db="EMBL/GenBank/DDBJ databases">
        <authorList>
            <person name="Yu X."/>
        </authorList>
    </citation>
    <scope>NUCLEOTIDE SEQUENCE [LARGE SCALE GENOMIC DNA]</scope>
    <source>
        <strain evidence="3">24</strain>
    </source>
</reference>
<evidence type="ECO:0000313" key="2">
    <source>
        <dbReference type="EMBL" id="QLL09211.1"/>
    </source>
</evidence>
<evidence type="ECO:0000313" key="3">
    <source>
        <dbReference type="Proteomes" id="UP000510682"/>
    </source>
</evidence>
<reference evidence="3" key="1">
    <citation type="submission" date="2020-07" db="EMBL/GenBank/DDBJ databases">
        <title>Description of Mycobacterium gordonae subsp. intergordonae subsp.nov. and Mycobacterium gordonae subsp. gordonae subsp. nov.</title>
        <authorList>
            <person name="Yu X."/>
        </authorList>
    </citation>
    <scope>NUCLEOTIDE SEQUENCE [LARGE SCALE GENOMIC DNA]</scope>
    <source>
        <strain evidence="3">24</strain>
    </source>
</reference>